<dbReference type="InParanoid" id="A0A482WM11"/>
<dbReference type="AlphaFoldDB" id="A0A482WM11"/>
<sequence length="123" mass="13210">MLGRISCDNGLGGQEGAHAGRGEESKEKGKGTVPFAKWLLGYSGIRNESMPPLDLRIWKRALLVTGQSEEANDKGGKHPPPPPTVGCIREELEKYLGDNLFQASSQGNMSITCGINSETLVLD</sequence>
<proteinExistence type="predicted"/>
<reference evidence="2 3" key="1">
    <citation type="journal article" date="2017" name="Gigascience">
        <title>Genome sequence of the small brown planthopper, Laodelphax striatellus.</title>
        <authorList>
            <person name="Zhu J."/>
            <person name="Jiang F."/>
            <person name="Wang X."/>
            <person name="Yang P."/>
            <person name="Bao Y."/>
            <person name="Zhao W."/>
            <person name="Wang W."/>
            <person name="Lu H."/>
            <person name="Wang Q."/>
            <person name="Cui N."/>
            <person name="Li J."/>
            <person name="Chen X."/>
            <person name="Luo L."/>
            <person name="Yu J."/>
            <person name="Kang L."/>
            <person name="Cui F."/>
        </authorList>
    </citation>
    <scope>NUCLEOTIDE SEQUENCE [LARGE SCALE GENOMIC DNA]</scope>
    <source>
        <strain evidence="2">Lst14</strain>
    </source>
</reference>
<evidence type="ECO:0000256" key="1">
    <source>
        <dbReference type="SAM" id="MobiDB-lite"/>
    </source>
</evidence>
<dbReference type="EMBL" id="QKKF02030946">
    <property type="protein sequence ID" value="RZF34595.1"/>
    <property type="molecule type" value="Genomic_DNA"/>
</dbReference>
<name>A0A482WM11_LAOST</name>
<evidence type="ECO:0000313" key="3">
    <source>
        <dbReference type="Proteomes" id="UP000291343"/>
    </source>
</evidence>
<comment type="caution">
    <text evidence="2">The sequence shown here is derived from an EMBL/GenBank/DDBJ whole genome shotgun (WGS) entry which is preliminary data.</text>
</comment>
<feature type="region of interest" description="Disordered" evidence="1">
    <location>
        <begin position="1"/>
        <end position="30"/>
    </location>
</feature>
<feature type="compositionally biased region" description="Basic and acidic residues" evidence="1">
    <location>
        <begin position="18"/>
        <end position="30"/>
    </location>
</feature>
<dbReference type="Proteomes" id="UP000291343">
    <property type="component" value="Unassembled WGS sequence"/>
</dbReference>
<protein>
    <submittedName>
        <fullName evidence="2">Uncharacterized protein</fullName>
    </submittedName>
</protein>
<gene>
    <name evidence="2" type="ORF">LSTR_LSTR017061</name>
</gene>
<keyword evidence="3" id="KW-1185">Reference proteome</keyword>
<organism evidence="2 3">
    <name type="scientific">Laodelphax striatellus</name>
    <name type="common">Small brown planthopper</name>
    <name type="synonym">Delphax striatella</name>
    <dbReference type="NCBI Taxonomy" id="195883"/>
    <lineage>
        <taxon>Eukaryota</taxon>
        <taxon>Metazoa</taxon>
        <taxon>Ecdysozoa</taxon>
        <taxon>Arthropoda</taxon>
        <taxon>Hexapoda</taxon>
        <taxon>Insecta</taxon>
        <taxon>Pterygota</taxon>
        <taxon>Neoptera</taxon>
        <taxon>Paraneoptera</taxon>
        <taxon>Hemiptera</taxon>
        <taxon>Auchenorrhyncha</taxon>
        <taxon>Fulgoroidea</taxon>
        <taxon>Delphacidae</taxon>
        <taxon>Criomorphinae</taxon>
        <taxon>Laodelphax</taxon>
    </lineage>
</organism>
<accession>A0A482WM11</accession>
<evidence type="ECO:0000313" key="2">
    <source>
        <dbReference type="EMBL" id="RZF34595.1"/>
    </source>
</evidence>